<accession>A0ABQ8FTN4</accession>
<evidence type="ECO:0000313" key="2">
    <source>
        <dbReference type="Proteomes" id="UP000774617"/>
    </source>
</evidence>
<dbReference type="EMBL" id="JAGTJR010000064">
    <property type="protein sequence ID" value="KAH7021761.1"/>
    <property type="molecule type" value="Genomic_DNA"/>
</dbReference>
<organism evidence="1 2">
    <name type="scientific">Macrophomina phaseolina</name>
    <dbReference type="NCBI Taxonomy" id="35725"/>
    <lineage>
        <taxon>Eukaryota</taxon>
        <taxon>Fungi</taxon>
        <taxon>Dikarya</taxon>
        <taxon>Ascomycota</taxon>
        <taxon>Pezizomycotina</taxon>
        <taxon>Dothideomycetes</taxon>
        <taxon>Dothideomycetes incertae sedis</taxon>
        <taxon>Botryosphaeriales</taxon>
        <taxon>Botryosphaeriaceae</taxon>
        <taxon>Macrophomina</taxon>
    </lineage>
</organism>
<keyword evidence="2" id="KW-1185">Reference proteome</keyword>
<proteinExistence type="predicted"/>
<gene>
    <name evidence="1" type="ORF">B0J12DRAFT_391739</name>
</gene>
<comment type="caution">
    <text evidence="1">The sequence shown here is derived from an EMBL/GenBank/DDBJ whole genome shotgun (WGS) entry which is preliminary data.</text>
</comment>
<reference evidence="1 2" key="1">
    <citation type="journal article" date="2021" name="Nat. Commun.">
        <title>Genetic determinants of endophytism in the Arabidopsis root mycobiome.</title>
        <authorList>
            <person name="Mesny F."/>
            <person name="Miyauchi S."/>
            <person name="Thiergart T."/>
            <person name="Pickel B."/>
            <person name="Atanasova L."/>
            <person name="Karlsson M."/>
            <person name="Huettel B."/>
            <person name="Barry K.W."/>
            <person name="Haridas S."/>
            <person name="Chen C."/>
            <person name="Bauer D."/>
            <person name="Andreopoulos W."/>
            <person name="Pangilinan J."/>
            <person name="LaButti K."/>
            <person name="Riley R."/>
            <person name="Lipzen A."/>
            <person name="Clum A."/>
            <person name="Drula E."/>
            <person name="Henrissat B."/>
            <person name="Kohler A."/>
            <person name="Grigoriev I.V."/>
            <person name="Martin F.M."/>
            <person name="Hacquard S."/>
        </authorList>
    </citation>
    <scope>NUCLEOTIDE SEQUENCE [LARGE SCALE GENOMIC DNA]</scope>
    <source>
        <strain evidence="1 2">MPI-SDFR-AT-0080</strain>
    </source>
</reference>
<dbReference type="Proteomes" id="UP000774617">
    <property type="component" value="Unassembled WGS sequence"/>
</dbReference>
<sequence>MPGPRQGLPFNLKQVQTIVKRRWPQPLALDEPRRLPTGNRTELVLALPTPPDAKCQRIFTKAIANDMFTIIAASYYSLLESQIYSLRQWDDICTRLIKSMTGLALKIFTDRRKYRDPVSLKLSVPVVRGDDYNVSYVQIRLQHFLIACIDLWSYPVPYCGHAQFLQLSFNLIRWATGRNNLPLETCIMQRWDFWVTPGLKLSKLWHREQITQPSDQWKEVIFV</sequence>
<protein>
    <submittedName>
        <fullName evidence="1">Uncharacterized protein</fullName>
    </submittedName>
</protein>
<name>A0ABQ8FTN4_9PEZI</name>
<evidence type="ECO:0000313" key="1">
    <source>
        <dbReference type="EMBL" id="KAH7021761.1"/>
    </source>
</evidence>